<comment type="catalytic activity">
    <reaction evidence="11">
        <text>7,8-dihydromonapterin + NADPH + H(+) = 5,6,7,8-tetrahydromonapterin + NADP(+)</text>
        <dbReference type="Rhea" id="RHEA:34847"/>
        <dbReference type="ChEBI" id="CHEBI:15378"/>
        <dbReference type="ChEBI" id="CHEBI:57783"/>
        <dbReference type="ChEBI" id="CHEBI:58349"/>
        <dbReference type="ChEBI" id="CHEBI:71175"/>
        <dbReference type="ChEBI" id="CHEBI:71177"/>
        <dbReference type="EC" id="1.5.1.50"/>
    </reaction>
</comment>
<dbReference type="Gene3D" id="3.40.50.720">
    <property type="entry name" value="NAD(P)-binding Rossmann-like Domain"/>
    <property type="match status" value="1"/>
</dbReference>
<keyword evidence="2" id="KW-0554">One-carbon metabolism</keyword>
<evidence type="ECO:0000313" key="13">
    <source>
        <dbReference type="Proteomes" id="UP000004931"/>
    </source>
</evidence>
<evidence type="ECO:0000256" key="1">
    <source>
        <dbReference type="ARBA" id="ARBA00012856"/>
    </source>
</evidence>
<dbReference type="STRING" id="247633.GP2143_14016"/>
<evidence type="ECO:0000256" key="3">
    <source>
        <dbReference type="ARBA" id="ARBA00022857"/>
    </source>
</evidence>
<accession>A0Y8C3</accession>
<sequence length="251" mass="27095">MNLVSNHASVAAPIIITGGGQRLGLAAALALHSEATPVVITYRNNTDNLAQLQAHGVQTLHADLSTTAAVLDFANTLKEQYGALRAIIHNASEWLSESHSDGTDPDMIFDKMMHIHAKVPYLINSQLSQLLKNFAESSKNSTADIIHMTDFIVEKGSKKHIAYAASKAALHNLTLSFSAQLAPLIKVNAIAPALLMFNEQDSDEYKAKALKKSLLQVAPGEQEGVKAIRYLLDSDYITGRTLAIDGGRNLV</sequence>
<keyword evidence="4" id="KW-0560">Oxidoreductase</keyword>
<dbReference type="InterPro" id="IPR020904">
    <property type="entry name" value="Sc_DH/Rdtase_CS"/>
</dbReference>
<dbReference type="PANTHER" id="PTHR43639:SF6">
    <property type="entry name" value="DIHYDROMONAPTERIN REDUCTASE"/>
    <property type="match status" value="1"/>
</dbReference>
<dbReference type="PROSITE" id="PS00061">
    <property type="entry name" value="ADH_SHORT"/>
    <property type="match status" value="1"/>
</dbReference>
<comment type="function">
    <text evidence="5">Catalyzes the reduction of dihydromonapterin to tetrahydromonapterin. Also has lower activity with dihydrofolate.</text>
</comment>
<evidence type="ECO:0000256" key="9">
    <source>
        <dbReference type="ARBA" id="ARBA00042299"/>
    </source>
</evidence>
<dbReference type="SUPFAM" id="SSF51735">
    <property type="entry name" value="NAD(P)-binding Rossmann-fold domains"/>
    <property type="match status" value="1"/>
</dbReference>
<dbReference type="GO" id="GO:0004146">
    <property type="term" value="F:dihydrofolate reductase activity"/>
    <property type="evidence" value="ECO:0007669"/>
    <property type="project" value="UniProtKB-EC"/>
</dbReference>
<gene>
    <name evidence="12" type="ORF">GP2143_14016</name>
</gene>
<protein>
    <recommendedName>
        <fullName evidence="8">Dihydromonapterin reductase</fullName>
        <ecNumber evidence="1">1.5.1.3</ecNumber>
        <ecNumber evidence="7">1.5.1.50</ecNumber>
    </recommendedName>
    <alternativeName>
        <fullName evidence="9">Dihydrofolate reductase</fullName>
    </alternativeName>
</protein>
<dbReference type="EMBL" id="AAVT01000001">
    <property type="protein sequence ID" value="EAW32377.1"/>
    <property type="molecule type" value="Genomic_DNA"/>
</dbReference>
<dbReference type="NCBIfam" id="NF005066">
    <property type="entry name" value="PRK06483.1"/>
    <property type="match status" value="1"/>
</dbReference>
<keyword evidence="13" id="KW-1185">Reference proteome</keyword>
<comment type="caution">
    <text evidence="12">The sequence shown here is derived from an EMBL/GenBank/DDBJ whole genome shotgun (WGS) entry which is preliminary data.</text>
</comment>
<evidence type="ECO:0000256" key="5">
    <source>
        <dbReference type="ARBA" id="ARBA00037508"/>
    </source>
</evidence>
<dbReference type="InterPro" id="IPR002347">
    <property type="entry name" value="SDR_fam"/>
</dbReference>
<evidence type="ECO:0000256" key="6">
    <source>
        <dbReference type="ARBA" id="ARBA00038212"/>
    </source>
</evidence>
<dbReference type="Pfam" id="PF13561">
    <property type="entry name" value="adh_short_C2"/>
    <property type="match status" value="1"/>
</dbReference>
<dbReference type="eggNOG" id="COG1028">
    <property type="taxonomic scope" value="Bacteria"/>
</dbReference>
<dbReference type="EC" id="1.5.1.3" evidence="1"/>
<dbReference type="GO" id="GO:0006730">
    <property type="term" value="P:one-carbon metabolic process"/>
    <property type="evidence" value="ECO:0007669"/>
    <property type="project" value="UniProtKB-KW"/>
</dbReference>
<evidence type="ECO:0000256" key="10">
    <source>
        <dbReference type="ARBA" id="ARBA00048873"/>
    </source>
</evidence>
<name>A0Y8C3_9GAMM</name>
<proteinExistence type="inferred from homology"/>
<evidence type="ECO:0000256" key="4">
    <source>
        <dbReference type="ARBA" id="ARBA00023002"/>
    </source>
</evidence>
<reference evidence="12 13" key="1">
    <citation type="journal article" date="2010" name="J. Bacteriol.">
        <title>Genome sequence of the oligotrophic marine Gammaproteobacterium HTCC2143, isolated from the Oregon Coast.</title>
        <authorList>
            <person name="Oh H.M."/>
            <person name="Kang I."/>
            <person name="Ferriera S."/>
            <person name="Giovannoni S.J."/>
            <person name="Cho J.C."/>
        </authorList>
    </citation>
    <scope>NUCLEOTIDE SEQUENCE [LARGE SCALE GENOMIC DNA]</scope>
    <source>
        <strain evidence="12 13">HTCC2143</strain>
    </source>
</reference>
<dbReference type="Proteomes" id="UP000004931">
    <property type="component" value="Unassembled WGS sequence"/>
</dbReference>
<evidence type="ECO:0000313" key="12">
    <source>
        <dbReference type="EMBL" id="EAW32377.1"/>
    </source>
</evidence>
<comment type="catalytic activity">
    <reaction evidence="10">
        <text>(6S)-5,6,7,8-tetrahydrofolate + NADP(+) = 7,8-dihydrofolate + NADPH + H(+)</text>
        <dbReference type="Rhea" id="RHEA:15009"/>
        <dbReference type="ChEBI" id="CHEBI:15378"/>
        <dbReference type="ChEBI" id="CHEBI:57451"/>
        <dbReference type="ChEBI" id="CHEBI:57453"/>
        <dbReference type="ChEBI" id="CHEBI:57783"/>
        <dbReference type="ChEBI" id="CHEBI:58349"/>
        <dbReference type="EC" id="1.5.1.3"/>
    </reaction>
</comment>
<evidence type="ECO:0000256" key="11">
    <source>
        <dbReference type="ARBA" id="ARBA00049376"/>
    </source>
</evidence>
<keyword evidence="3" id="KW-0521">NADP</keyword>
<organism evidence="12 13">
    <name type="scientific">marine gamma proteobacterium HTCC2143</name>
    <dbReference type="NCBI Taxonomy" id="247633"/>
    <lineage>
        <taxon>Bacteria</taxon>
        <taxon>Pseudomonadati</taxon>
        <taxon>Pseudomonadota</taxon>
        <taxon>Gammaproteobacteria</taxon>
        <taxon>Cellvibrionales</taxon>
        <taxon>Spongiibacteraceae</taxon>
        <taxon>BD1-7 clade</taxon>
    </lineage>
</organism>
<dbReference type="EC" id="1.5.1.50" evidence="7"/>
<evidence type="ECO:0000256" key="8">
    <source>
        <dbReference type="ARBA" id="ARBA00039631"/>
    </source>
</evidence>
<dbReference type="PANTHER" id="PTHR43639">
    <property type="entry name" value="OXIDOREDUCTASE, SHORT-CHAIN DEHYDROGENASE/REDUCTASE FAMILY (AFU_ORTHOLOGUE AFUA_5G02870)"/>
    <property type="match status" value="1"/>
</dbReference>
<dbReference type="InterPro" id="IPR036291">
    <property type="entry name" value="NAD(P)-bd_dom_sf"/>
</dbReference>
<comment type="similarity">
    <text evidence="6">Belongs to the short-chain dehydrogenases/reductases (SDR) family. FolM subfamily.</text>
</comment>
<dbReference type="AlphaFoldDB" id="A0Y8C3"/>
<dbReference type="PRINTS" id="PR00081">
    <property type="entry name" value="GDHRDH"/>
</dbReference>
<evidence type="ECO:0000256" key="2">
    <source>
        <dbReference type="ARBA" id="ARBA00022563"/>
    </source>
</evidence>
<evidence type="ECO:0000256" key="7">
    <source>
        <dbReference type="ARBA" id="ARBA00039145"/>
    </source>
</evidence>